<evidence type="ECO:0000256" key="8">
    <source>
        <dbReference type="ARBA" id="ARBA00023315"/>
    </source>
</evidence>
<evidence type="ECO:0000313" key="11">
    <source>
        <dbReference type="EMBL" id="MBC2398958.1"/>
    </source>
</evidence>
<comment type="subcellular location">
    <subcellularLocation>
        <location evidence="10">Cytoplasm</location>
    </subcellularLocation>
</comment>
<dbReference type="FunFam" id="3.10.20.340:FF:000001">
    <property type="entry name" value="Arginine biosynthesis bifunctional protein ArgJ, chloroplastic"/>
    <property type="match status" value="1"/>
</dbReference>
<evidence type="ECO:0000256" key="6">
    <source>
        <dbReference type="ARBA" id="ARBA00022813"/>
    </source>
</evidence>
<organism evidence="11 12">
    <name type="scientific">Clostridium tetanomorphum</name>
    <dbReference type="NCBI Taxonomy" id="1553"/>
    <lineage>
        <taxon>Bacteria</taxon>
        <taxon>Bacillati</taxon>
        <taxon>Bacillota</taxon>
        <taxon>Clostridia</taxon>
        <taxon>Eubacteriales</taxon>
        <taxon>Clostridiaceae</taxon>
        <taxon>Clostridium</taxon>
    </lineage>
</organism>
<evidence type="ECO:0000256" key="1">
    <source>
        <dbReference type="ARBA" id="ARBA00006774"/>
    </source>
</evidence>
<dbReference type="AlphaFoldDB" id="A0A923EDW8"/>
<dbReference type="NCBIfam" id="NF003802">
    <property type="entry name" value="PRK05388.1"/>
    <property type="match status" value="1"/>
</dbReference>
<dbReference type="EMBL" id="JAAZWO010000020">
    <property type="protein sequence ID" value="MBC2398958.1"/>
    <property type="molecule type" value="Genomic_DNA"/>
</dbReference>
<feature type="site" description="Involved in the stabilization of negative charge on the oxyanion by the formation of the oxyanion hole" evidence="10">
    <location>
        <position position="114"/>
    </location>
</feature>
<feature type="site" description="Involved in the stabilization of negative charge on the oxyanion by the formation of the oxyanion hole" evidence="10">
    <location>
        <position position="115"/>
    </location>
</feature>
<comment type="catalytic activity">
    <reaction evidence="9 10">
        <text>N(2)-acetyl-L-ornithine + L-glutamate = N-acetyl-L-glutamate + L-ornithine</text>
        <dbReference type="Rhea" id="RHEA:15349"/>
        <dbReference type="ChEBI" id="CHEBI:29985"/>
        <dbReference type="ChEBI" id="CHEBI:44337"/>
        <dbReference type="ChEBI" id="CHEBI:46911"/>
        <dbReference type="ChEBI" id="CHEBI:57805"/>
        <dbReference type="EC" id="2.3.1.35"/>
    </reaction>
</comment>
<dbReference type="EC" id="2.3.1.1" evidence="10"/>
<comment type="caution">
    <text evidence="11">The sequence shown here is derived from an EMBL/GenBank/DDBJ whole genome shotgun (WGS) entry which is preliminary data.</text>
</comment>
<comment type="catalytic activity">
    <reaction evidence="10">
        <text>L-glutamate + acetyl-CoA = N-acetyl-L-glutamate + CoA + H(+)</text>
        <dbReference type="Rhea" id="RHEA:24292"/>
        <dbReference type="ChEBI" id="CHEBI:15378"/>
        <dbReference type="ChEBI" id="CHEBI:29985"/>
        <dbReference type="ChEBI" id="CHEBI:44337"/>
        <dbReference type="ChEBI" id="CHEBI:57287"/>
        <dbReference type="ChEBI" id="CHEBI:57288"/>
        <dbReference type="EC" id="2.3.1.1"/>
    </reaction>
</comment>
<dbReference type="CDD" id="cd02152">
    <property type="entry name" value="OAT"/>
    <property type="match status" value="1"/>
</dbReference>
<dbReference type="GO" id="GO:0005737">
    <property type="term" value="C:cytoplasm"/>
    <property type="evidence" value="ECO:0007669"/>
    <property type="project" value="UniProtKB-SubCell"/>
</dbReference>
<keyword evidence="3 10" id="KW-0055">Arginine biosynthesis</keyword>
<keyword evidence="10" id="KW-0963">Cytoplasm</keyword>
<dbReference type="EC" id="2.3.1.35" evidence="10"/>
<reference evidence="11 12" key="1">
    <citation type="submission" date="2020-04" db="EMBL/GenBank/DDBJ databases">
        <title>Genomic insights into acetone-butanol-ethanol (ABE) fermentation by sequencing solventogenic clostridia strains.</title>
        <authorList>
            <person name="Brown S."/>
        </authorList>
    </citation>
    <scope>NUCLEOTIDE SEQUENCE [LARGE SCALE GENOMIC DNA]</scope>
    <source>
        <strain evidence="11 12">DJ011</strain>
    </source>
</reference>
<dbReference type="GO" id="GO:0006526">
    <property type="term" value="P:L-arginine biosynthetic process"/>
    <property type="evidence" value="ECO:0007669"/>
    <property type="project" value="UniProtKB-UniRule"/>
</dbReference>
<feature type="site" description="Cleavage; by autolysis" evidence="10">
    <location>
        <begin position="187"/>
        <end position="188"/>
    </location>
</feature>
<keyword evidence="7 10" id="KW-0511">Multifunctional enzyme</keyword>
<feature type="active site" description="Nucleophile" evidence="10">
    <location>
        <position position="188"/>
    </location>
</feature>
<feature type="chain" id="PRO_5038199283" description="Arginine biosynthesis bifunctional protein ArgJ alpha chain" evidence="10">
    <location>
        <begin position="1"/>
        <end position="187"/>
    </location>
</feature>
<evidence type="ECO:0000313" key="12">
    <source>
        <dbReference type="Proteomes" id="UP000563151"/>
    </source>
</evidence>
<keyword evidence="4 10" id="KW-0028">Amino-acid biosynthesis</keyword>
<dbReference type="PANTHER" id="PTHR23100:SF0">
    <property type="entry name" value="ARGININE BIOSYNTHESIS BIFUNCTIONAL PROTEIN ARGJ, MITOCHONDRIAL"/>
    <property type="match status" value="1"/>
</dbReference>
<evidence type="ECO:0000256" key="3">
    <source>
        <dbReference type="ARBA" id="ARBA00022571"/>
    </source>
</evidence>
<comment type="pathway">
    <text evidence="10">Amino-acid biosynthesis; L-arginine biosynthesis; N(2)-acetyl-L-ornithine from L-glutamate: step 1/4.</text>
</comment>
<feature type="binding site" evidence="10">
    <location>
        <position position="151"/>
    </location>
    <ligand>
        <name>substrate</name>
    </ligand>
</feature>
<comment type="similarity">
    <text evidence="1 10">Belongs to the ArgJ family.</text>
</comment>
<dbReference type="FunFam" id="3.60.70.12:FF:000001">
    <property type="entry name" value="Arginine biosynthesis bifunctional protein ArgJ, chloroplastic"/>
    <property type="match status" value="1"/>
</dbReference>
<feature type="binding site" evidence="10">
    <location>
        <position position="188"/>
    </location>
    <ligand>
        <name>substrate</name>
    </ligand>
</feature>
<evidence type="ECO:0000256" key="4">
    <source>
        <dbReference type="ARBA" id="ARBA00022605"/>
    </source>
</evidence>
<comment type="pathway">
    <text evidence="10">Amino-acid biosynthesis; L-arginine biosynthesis; L-ornithine and N-acetyl-L-glutamate from L-glutamate and N(2)-acetyl-L-ornithine (cyclic): step 1/1.</text>
</comment>
<dbReference type="Pfam" id="PF01960">
    <property type="entry name" value="ArgJ"/>
    <property type="match status" value="1"/>
</dbReference>
<feature type="binding site" evidence="10">
    <location>
        <position position="274"/>
    </location>
    <ligand>
        <name>substrate</name>
    </ligand>
</feature>
<name>A0A923EDW8_CLOTT</name>
<dbReference type="HAMAP" id="MF_01106">
    <property type="entry name" value="ArgJ"/>
    <property type="match status" value="1"/>
</dbReference>
<proteinExistence type="inferred from homology"/>
<dbReference type="GO" id="GO:0004042">
    <property type="term" value="F:L-glutamate N-acetyltransferase activity"/>
    <property type="evidence" value="ECO:0007669"/>
    <property type="project" value="UniProtKB-UniRule"/>
</dbReference>
<evidence type="ECO:0000256" key="5">
    <source>
        <dbReference type="ARBA" id="ARBA00022679"/>
    </source>
</evidence>
<protein>
    <recommendedName>
        <fullName evidence="10">Arginine biosynthesis bifunctional protein ArgJ</fullName>
    </recommendedName>
    <domain>
        <recommendedName>
            <fullName evidence="10">Glutamate N-acetyltransferase</fullName>
            <ecNumber evidence="10">2.3.1.35</ecNumber>
        </recommendedName>
        <alternativeName>
            <fullName evidence="10">Ornithine acetyltransferase</fullName>
            <shortName evidence="10">OATase</shortName>
        </alternativeName>
        <alternativeName>
            <fullName evidence="10">Ornithine transacetylase</fullName>
        </alternativeName>
    </domain>
    <domain>
        <recommendedName>
            <fullName evidence="10">Amino-acid acetyltransferase</fullName>
            <ecNumber evidence="10">2.3.1.1</ecNumber>
        </recommendedName>
        <alternativeName>
            <fullName evidence="10">N-acetylglutamate synthase</fullName>
            <shortName evidence="10">AGSase</shortName>
        </alternativeName>
    </domain>
    <component>
        <recommendedName>
            <fullName evidence="10">Arginine biosynthesis bifunctional protein ArgJ alpha chain</fullName>
        </recommendedName>
    </component>
    <component>
        <recommendedName>
            <fullName evidence="10">Arginine biosynthesis bifunctional protein ArgJ beta chain</fullName>
        </recommendedName>
    </component>
</protein>
<feature type="binding site" evidence="10">
    <location>
        <position position="177"/>
    </location>
    <ligand>
        <name>substrate</name>
    </ligand>
</feature>
<gene>
    <name evidence="10 11" type="primary">argJ</name>
    <name evidence="11" type="ORF">HGG79_14410</name>
</gene>
<dbReference type="Proteomes" id="UP000563151">
    <property type="component" value="Unassembled WGS sequence"/>
</dbReference>
<dbReference type="SUPFAM" id="SSF56266">
    <property type="entry name" value="DmpA/ArgJ-like"/>
    <property type="match status" value="1"/>
</dbReference>
<feature type="chain" id="PRO_5038199284" description="Arginine biosynthesis bifunctional protein ArgJ beta chain" evidence="10">
    <location>
        <begin position="188"/>
        <end position="405"/>
    </location>
</feature>
<evidence type="ECO:0000256" key="9">
    <source>
        <dbReference type="ARBA" id="ARBA00049439"/>
    </source>
</evidence>
<keyword evidence="8 10" id="KW-0012">Acyltransferase</keyword>
<dbReference type="Gene3D" id="3.60.70.12">
    <property type="entry name" value="L-amino peptidase D-ALA esterase/amidase"/>
    <property type="match status" value="1"/>
</dbReference>
<feature type="binding site" evidence="10">
    <location>
        <position position="405"/>
    </location>
    <ligand>
        <name>substrate</name>
    </ligand>
</feature>
<dbReference type="RefSeq" id="WP_173679868.1">
    <property type="nucleotide sequence ID" value="NZ_JAAZWO010000020.1"/>
</dbReference>
<comment type="subunit">
    <text evidence="2 10">Heterotetramer of two alpha and two beta chains.</text>
</comment>
<keyword evidence="6 10" id="KW-0068">Autocatalytic cleavage</keyword>
<dbReference type="Gene3D" id="3.10.20.340">
    <property type="entry name" value="ArgJ beta chain, C-terminal domain"/>
    <property type="match status" value="1"/>
</dbReference>
<evidence type="ECO:0000256" key="2">
    <source>
        <dbReference type="ARBA" id="ARBA00011475"/>
    </source>
</evidence>
<dbReference type="GO" id="GO:0006592">
    <property type="term" value="P:ornithine biosynthetic process"/>
    <property type="evidence" value="ECO:0007669"/>
    <property type="project" value="TreeGrafter"/>
</dbReference>
<dbReference type="NCBIfam" id="TIGR00120">
    <property type="entry name" value="ArgJ"/>
    <property type="match status" value="1"/>
</dbReference>
<dbReference type="InterPro" id="IPR042195">
    <property type="entry name" value="ArgJ_beta_C"/>
</dbReference>
<keyword evidence="5 10" id="KW-0808">Transferase</keyword>
<comment type="function">
    <text evidence="10">Catalyzes two activities which are involved in the cyclic version of arginine biosynthesis: the synthesis of N-acetylglutamate from glutamate and acetyl-CoA as the acetyl donor, and of ornithine by transacetylation between N(2)-acetylornithine and glutamate.</text>
</comment>
<sequence>MKILSNSFANGVKGFKTAGIAAGLKKSCKKDLAIIYSEKNAVSAGTFTTNKVKAACVVLNMENIKHHNTQAIIINSGHANACTGDNGFKDAKTINEITSKELGLKSEEVLQASTGVIGLPIPMDIMKDGIKKVCSKISNDGGDDTAKAILTTDTKTKYITIEIEIDSKKVLLSGVAKGSGMIKPNMATMLSFVVTDANISKEMLNKAVKNSVKHSYNMISVDGDISTNDMFLVMANGAAENKIIDCENDNYKIFKEALDFINIELAKKIARDGEGATKLIESHVVNSCSVDSAKKCAMSIVSSNLVKAALFGSDPNWGRVICALGYSGGEFSIDKVNLTFKSSIGEIEVFKNGMNLNFDENKARNILQADNIILYVDLNDGKYSAKAWGCDLTYKYVEINGQYRT</sequence>
<accession>A0A923EDW8</accession>
<keyword evidence="12" id="KW-1185">Reference proteome</keyword>
<evidence type="ECO:0000256" key="7">
    <source>
        <dbReference type="ARBA" id="ARBA00023268"/>
    </source>
</evidence>
<dbReference type="InterPro" id="IPR016117">
    <property type="entry name" value="ArgJ-like_dom_sf"/>
</dbReference>
<dbReference type="GO" id="GO:0004358">
    <property type="term" value="F:L-glutamate N-acetyltransferase activity, acting on acetyl-L-ornithine as donor"/>
    <property type="evidence" value="ECO:0007669"/>
    <property type="project" value="UniProtKB-UniRule"/>
</dbReference>
<dbReference type="PANTHER" id="PTHR23100">
    <property type="entry name" value="ARGININE BIOSYNTHESIS BIFUNCTIONAL PROTEIN ARGJ"/>
    <property type="match status" value="1"/>
</dbReference>
<dbReference type="InterPro" id="IPR002813">
    <property type="entry name" value="Arg_biosynth_ArgJ"/>
</dbReference>
<evidence type="ECO:0000256" key="10">
    <source>
        <dbReference type="HAMAP-Rule" id="MF_01106"/>
    </source>
</evidence>
<feature type="binding site" evidence="10">
    <location>
        <position position="400"/>
    </location>
    <ligand>
        <name>substrate</name>
    </ligand>
</feature>